<dbReference type="InterPro" id="IPR009200">
    <property type="entry name" value="DUF1269_membrane"/>
</dbReference>
<keyword evidence="1" id="KW-0812">Transmembrane</keyword>
<reference evidence="2" key="2">
    <citation type="submission" date="2020-09" db="EMBL/GenBank/DDBJ databases">
        <authorList>
            <person name="Yu Y."/>
        </authorList>
    </citation>
    <scope>NUCLEOTIDE SEQUENCE</scope>
    <source>
        <strain evidence="2">KCTC 49039</strain>
    </source>
</reference>
<dbReference type="Pfam" id="PF06897">
    <property type="entry name" value="DUF1269"/>
    <property type="match status" value="1"/>
</dbReference>
<evidence type="ECO:0000313" key="2">
    <source>
        <dbReference type="EMBL" id="MBD8079568.1"/>
    </source>
</evidence>
<comment type="caution">
    <text evidence="2">The sequence shown here is derived from an EMBL/GenBank/DDBJ whole genome shotgun (WGS) entry which is preliminary data.</text>
</comment>
<name>A0A927J0E2_9MICO</name>
<sequence>MATFTVWKFDTPEGADTASGILHDAASQGLVTMIDTAVVSWPEGAKKPTTRHGQQGEWRGAGWGAFWGFLLGMLFFIPLIGAAAGAAIGVAAKAMEAVGINKDQLERIREGVTPGSSALFAVTEGADMDRLGERFHGAVGTLVSTNLTPAEKANLLETFD</sequence>
<keyword evidence="3" id="KW-1185">Reference proteome</keyword>
<organism evidence="2 3">
    <name type="scientific">Cellulosimicrobium arenosum</name>
    <dbReference type="NCBI Taxonomy" id="2708133"/>
    <lineage>
        <taxon>Bacteria</taxon>
        <taxon>Bacillati</taxon>
        <taxon>Actinomycetota</taxon>
        <taxon>Actinomycetes</taxon>
        <taxon>Micrococcales</taxon>
        <taxon>Promicromonosporaceae</taxon>
        <taxon>Cellulosimicrobium</taxon>
    </lineage>
</organism>
<protein>
    <submittedName>
        <fullName evidence="2">DUF1269 domain-containing protein</fullName>
    </submittedName>
</protein>
<keyword evidence="1" id="KW-0472">Membrane</keyword>
<feature type="transmembrane region" description="Helical" evidence="1">
    <location>
        <begin position="66"/>
        <end position="92"/>
    </location>
</feature>
<reference evidence="2" key="1">
    <citation type="journal article" date="2018" name="Curr. Microbiol.">
        <title>Cellulosimicrobium arenosum sp. nov., Isolated from Marine Sediment Sand.</title>
        <authorList>
            <person name="Oh M."/>
            <person name="Kim J.H."/>
            <person name="Yoon J.H."/>
            <person name="Schumann P."/>
            <person name="Kim W."/>
        </authorList>
    </citation>
    <scope>NUCLEOTIDE SEQUENCE</scope>
    <source>
        <strain evidence="2">KCTC 49039</strain>
    </source>
</reference>
<dbReference type="Proteomes" id="UP000610846">
    <property type="component" value="Unassembled WGS sequence"/>
</dbReference>
<dbReference type="EMBL" id="JACYHB010000008">
    <property type="protein sequence ID" value="MBD8079568.1"/>
    <property type="molecule type" value="Genomic_DNA"/>
</dbReference>
<dbReference type="RefSeq" id="WP_191829155.1">
    <property type="nucleotide sequence ID" value="NZ_JACYHB010000008.1"/>
</dbReference>
<accession>A0A927J0E2</accession>
<gene>
    <name evidence="2" type="ORF">IF651_10925</name>
</gene>
<evidence type="ECO:0000313" key="3">
    <source>
        <dbReference type="Proteomes" id="UP000610846"/>
    </source>
</evidence>
<proteinExistence type="predicted"/>
<evidence type="ECO:0000256" key="1">
    <source>
        <dbReference type="SAM" id="Phobius"/>
    </source>
</evidence>
<dbReference type="AlphaFoldDB" id="A0A927J0E2"/>
<keyword evidence="1" id="KW-1133">Transmembrane helix</keyword>